<dbReference type="Gene3D" id="3.80.10.10">
    <property type="entry name" value="Ribonuclease Inhibitor"/>
    <property type="match status" value="2"/>
</dbReference>
<evidence type="ECO:0000256" key="3">
    <source>
        <dbReference type="ARBA" id="ARBA00022821"/>
    </source>
</evidence>
<name>A0A843V085_COLES</name>
<dbReference type="InterPro" id="IPR058922">
    <property type="entry name" value="WHD_DRP"/>
</dbReference>
<evidence type="ECO:0000256" key="4">
    <source>
        <dbReference type="ARBA" id="ARBA00022840"/>
    </source>
</evidence>
<dbReference type="SMART" id="SM00382">
    <property type="entry name" value="AAA"/>
    <property type="match status" value="1"/>
</dbReference>
<dbReference type="GO" id="GO:0042742">
    <property type="term" value="P:defense response to bacterium"/>
    <property type="evidence" value="ECO:0007669"/>
    <property type="project" value="UniProtKB-ARBA"/>
</dbReference>
<dbReference type="InterPro" id="IPR055414">
    <property type="entry name" value="LRR_R13L4/SHOC2-like"/>
</dbReference>
<feature type="domain" description="AAA+ ATPase" evidence="7">
    <location>
        <begin position="266"/>
        <end position="411"/>
    </location>
</feature>
<evidence type="ECO:0000256" key="6">
    <source>
        <dbReference type="SAM" id="MobiDB-lite"/>
    </source>
</evidence>
<dbReference type="SUPFAM" id="SSF52540">
    <property type="entry name" value="P-loop containing nucleoside triphosphate hydrolases"/>
    <property type="match status" value="1"/>
</dbReference>
<evidence type="ECO:0000259" key="7">
    <source>
        <dbReference type="SMART" id="SM00382"/>
    </source>
</evidence>
<gene>
    <name evidence="8" type="ORF">Taro_017732</name>
</gene>
<dbReference type="InterPro" id="IPR032675">
    <property type="entry name" value="LRR_dom_sf"/>
</dbReference>
<reference evidence="8" key="1">
    <citation type="submission" date="2017-07" db="EMBL/GenBank/DDBJ databases">
        <title>Taro Niue Genome Assembly and Annotation.</title>
        <authorList>
            <person name="Atibalentja N."/>
            <person name="Keating K."/>
            <person name="Fields C.J."/>
        </authorList>
    </citation>
    <scope>NUCLEOTIDE SEQUENCE</scope>
    <source>
        <strain evidence="8">Niue_2</strain>
        <tissue evidence="8">Leaf</tissue>
    </source>
</reference>
<keyword evidence="3" id="KW-0611">Plant defense</keyword>
<dbReference type="SUPFAM" id="SSF52058">
    <property type="entry name" value="L domain-like"/>
    <property type="match status" value="1"/>
</dbReference>
<comment type="caution">
    <text evidence="8">The sequence shown here is derived from an EMBL/GenBank/DDBJ whole genome shotgun (WGS) entry which is preliminary data.</text>
</comment>
<dbReference type="PANTHER" id="PTHR33463:SF204">
    <property type="entry name" value="NB-ARC DOMAIN-CONTAINING PROTEIN"/>
    <property type="match status" value="1"/>
</dbReference>
<feature type="region of interest" description="Disordered" evidence="6">
    <location>
        <begin position="803"/>
        <end position="825"/>
    </location>
</feature>
<proteinExistence type="inferred from homology"/>
<dbReference type="InterPro" id="IPR036388">
    <property type="entry name" value="WH-like_DNA-bd_sf"/>
</dbReference>
<dbReference type="Pfam" id="PF23598">
    <property type="entry name" value="LRR_14"/>
    <property type="match status" value="1"/>
</dbReference>
<dbReference type="GO" id="GO:0043531">
    <property type="term" value="F:ADP binding"/>
    <property type="evidence" value="ECO:0007669"/>
    <property type="project" value="InterPro"/>
</dbReference>
<feature type="coiled-coil region" evidence="5">
    <location>
        <begin position="147"/>
        <end position="174"/>
    </location>
</feature>
<sequence length="1066" mass="119379">MEALQSFSCFGNVDSTLRRRVGDLVSLLWDLSLGALTNLVLLPRNAERLAEEMGRLRNRKEDLSRKVSREAAQPDMEATNQVKGWMQRVQQVDSEVADFQASLERQSICITGLYLGYVASEKLKKVEALMSEGGSFSSVVVDAAPDADTLAREMEELRNLAGEIKGRIASEEAANSRMRPADHVKSWLERVGACLQPSEGDLEVVNRLIRQVRRLKEDGDRLLRGRDLVSLAPPDTVEELLTVPSSSIVGGEETLAEIRRHLNDDTAGVIGIYGMGGIGKTTLMRKLNNELFESGTVQGLVFDVVIWATVSRDMNILHIQKQIGDRLGLSLSRDPPAQVNKQASSLLKALRGKQFLLFLDDVWIELDWVEIGVPHPGCTTGRNSKIVFTTRSLQVCTDMVADRKVGVSLLNEAQSWQLFRRNLQGDAVLRSPLIRPLAKEVVARCGGLPLSIITVARSMAHKRTPNEWKNAINSLKFRGMDVVLSVLKFSYDGLQDDSMRSCLLYCALFPEDHEIGRDELVEYWVGEGLLDEENSWDDHIDIARGRGHDIVSCLQAACLLESGFSHVTNPYKAQNLQETVRMHDTVRDMALHLSKDRFLAMAGKRLRKLPPAERWGFAQRISFMYNEDVSEFPSGLPPNCPNLSTLLLNSTGIGPSAPNGFFEFMPALRVLDLSRTGIEEVPMEICSLLQLQYLNLSWTSIRSLPRELGSLAMLRQLDLESTSKLESIPREALQKLSNLKVLKMRNSGYFTYREVVDVGSLESLDQLGDLQIDLGTCRSLRRLVKSDLLSRCTTSLTVRRKKGYHRTDGDDGEQGCHTAAGDDDDDPLYGAGGSLLQGIIEELGHQLRQLVLYDDHEHRNRFVGELCFQPDQLPCLEYLGIHSFTEKAKIVVPGGGMVLSILQSLRTLEIYGCHAEFRDLTWAGGLVSLQHLTLYDCRGVNQVLILGQSCKPSHAGSRRPPFPVLREMRLYHLPALSSISERPLLFPCLEALLVFECPRLNRLPLGPRSAPKLRMIRGTQEWWDGLEWDAHGAGDCSGAKPVFLPRFRRMDLGKMFVRRASRIRRR</sequence>
<dbReference type="Pfam" id="PF00931">
    <property type="entry name" value="NB-ARC"/>
    <property type="match status" value="1"/>
</dbReference>
<dbReference type="InterPro" id="IPR042197">
    <property type="entry name" value="Apaf_helical"/>
</dbReference>
<keyword evidence="2" id="KW-0677">Repeat</keyword>
<dbReference type="Proteomes" id="UP000652761">
    <property type="component" value="Unassembled WGS sequence"/>
</dbReference>
<keyword evidence="4" id="KW-0067">ATP-binding</keyword>
<feature type="compositionally biased region" description="Basic and acidic residues" evidence="6">
    <location>
        <begin position="60"/>
        <end position="69"/>
    </location>
</feature>
<dbReference type="OrthoDB" id="786236at2759"/>
<comment type="similarity">
    <text evidence="1">Belongs to the disease resistance NB-LRR family.</text>
</comment>
<dbReference type="GO" id="GO:0005524">
    <property type="term" value="F:ATP binding"/>
    <property type="evidence" value="ECO:0007669"/>
    <property type="project" value="UniProtKB-KW"/>
</dbReference>
<dbReference type="InterPro" id="IPR027417">
    <property type="entry name" value="P-loop_NTPase"/>
</dbReference>
<dbReference type="Gene3D" id="3.40.50.300">
    <property type="entry name" value="P-loop containing nucleotide triphosphate hydrolases"/>
    <property type="match status" value="1"/>
</dbReference>
<protein>
    <recommendedName>
        <fullName evidence="7">AAA+ ATPase domain-containing protein</fullName>
    </recommendedName>
</protein>
<dbReference type="GO" id="GO:0002758">
    <property type="term" value="P:innate immune response-activating signaling pathway"/>
    <property type="evidence" value="ECO:0007669"/>
    <property type="project" value="UniProtKB-ARBA"/>
</dbReference>
<evidence type="ECO:0000256" key="5">
    <source>
        <dbReference type="SAM" id="Coils"/>
    </source>
</evidence>
<dbReference type="EMBL" id="NMUH01000814">
    <property type="protein sequence ID" value="MQL85199.1"/>
    <property type="molecule type" value="Genomic_DNA"/>
</dbReference>
<evidence type="ECO:0000256" key="2">
    <source>
        <dbReference type="ARBA" id="ARBA00022737"/>
    </source>
</evidence>
<dbReference type="InterPro" id="IPR003593">
    <property type="entry name" value="AAA+_ATPase"/>
</dbReference>
<dbReference type="PRINTS" id="PR00364">
    <property type="entry name" value="DISEASERSIST"/>
</dbReference>
<feature type="region of interest" description="Disordered" evidence="6">
    <location>
        <begin position="60"/>
        <end position="79"/>
    </location>
</feature>
<dbReference type="Gene3D" id="1.10.8.430">
    <property type="entry name" value="Helical domain of apoptotic protease-activating factors"/>
    <property type="match status" value="1"/>
</dbReference>
<dbReference type="AlphaFoldDB" id="A0A843V085"/>
<accession>A0A843V085</accession>
<keyword evidence="9" id="KW-1185">Reference proteome</keyword>
<evidence type="ECO:0000313" key="9">
    <source>
        <dbReference type="Proteomes" id="UP000652761"/>
    </source>
</evidence>
<evidence type="ECO:0000313" key="8">
    <source>
        <dbReference type="EMBL" id="MQL85199.1"/>
    </source>
</evidence>
<keyword evidence="5" id="KW-0175">Coiled coil</keyword>
<dbReference type="GO" id="GO:0009626">
    <property type="term" value="P:plant-type hypersensitive response"/>
    <property type="evidence" value="ECO:0007669"/>
    <property type="project" value="UniProtKB-ARBA"/>
</dbReference>
<dbReference type="Gene3D" id="1.10.10.10">
    <property type="entry name" value="Winged helix-like DNA-binding domain superfamily/Winged helix DNA-binding domain"/>
    <property type="match status" value="1"/>
</dbReference>
<dbReference type="InterPro" id="IPR050905">
    <property type="entry name" value="Plant_NBS-LRR"/>
</dbReference>
<dbReference type="InterPro" id="IPR002182">
    <property type="entry name" value="NB-ARC"/>
</dbReference>
<keyword evidence="4" id="KW-0547">Nucleotide-binding</keyword>
<organism evidence="8 9">
    <name type="scientific">Colocasia esculenta</name>
    <name type="common">Wild taro</name>
    <name type="synonym">Arum esculentum</name>
    <dbReference type="NCBI Taxonomy" id="4460"/>
    <lineage>
        <taxon>Eukaryota</taxon>
        <taxon>Viridiplantae</taxon>
        <taxon>Streptophyta</taxon>
        <taxon>Embryophyta</taxon>
        <taxon>Tracheophyta</taxon>
        <taxon>Spermatophyta</taxon>
        <taxon>Magnoliopsida</taxon>
        <taxon>Liliopsida</taxon>
        <taxon>Araceae</taxon>
        <taxon>Aroideae</taxon>
        <taxon>Colocasieae</taxon>
        <taxon>Colocasia</taxon>
    </lineage>
</organism>
<dbReference type="Pfam" id="PF23559">
    <property type="entry name" value="WHD_DRP"/>
    <property type="match status" value="1"/>
</dbReference>
<dbReference type="PANTHER" id="PTHR33463">
    <property type="entry name" value="NB-ARC DOMAIN-CONTAINING PROTEIN-RELATED"/>
    <property type="match status" value="1"/>
</dbReference>
<dbReference type="FunFam" id="1.10.10.10:FF:000322">
    <property type="entry name" value="Probable disease resistance protein At1g63360"/>
    <property type="match status" value="1"/>
</dbReference>
<evidence type="ECO:0000256" key="1">
    <source>
        <dbReference type="ARBA" id="ARBA00008894"/>
    </source>
</evidence>
<dbReference type="FunFam" id="3.40.50.300:FF:001091">
    <property type="entry name" value="Probable disease resistance protein At1g61300"/>
    <property type="match status" value="1"/>
</dbReference>